<dbReference type="Proteomes" id="UP000235220">
    <property type="component" value="Chromosome 16"/>
</dbReference>
<sequence length="185" mass="20873">MALRACNKSIFGRVDSHIRALEEQVETLEHQLQAGYSEDVEADFLVFKIVLEVWDVIEETRLAQIAKKKWLLEGDQNSKFYHAVINQRRSKTMISQMKLDDGRVLGNPEEVHLGAVEYFREFLTESPILDQADLTPLLSCSVSMAENNALCKAPSEEEIIEALTSIPRHSSPGLDGFDSVFFIAC</sequence>
<dbReference type="STRING" id="51240.A0A2I4EH59"/>
<proteinExistence type="predicted"/>
<dbReference type="GeneID" id="108989551"/>
<keyword evidence="1" id="KW-1185">Reference proteome</keyword>
<evidence type="ECO:0000313" key="1">
    <source>
        <dbReference type="Proteomes" id="UP000235220"/>
    </source>
</evidence>
<protein>
    <submittedName>
        <fullName evidence="2">Uncharacterized protein LOC108989551</fullName>
    </submittedName>
</protein>
<reference evidence="2" key="1">
    <citation type="submission" date="2025-08" db="UniProtKB">
        <authorList>
            <consortium name="RefSeq"/>
        </authorList>
    </citation>
    <scope>IDENTIFICATION</scope>
    <source>
        <tissue evidence="2">Leaves</tissue>
    </source>
</reference>
<dbReference type="Gramene" id="Jr16_03830_p1">
    <property type="protein sequence ID" value="cds.Jr16_03830_p1"/>
    <property type="gene ID" value="Jr16_03830"/>
</dbReference>
<dbReference type="AlphaFoldDB" id="A0A2I4EH59"/>
<dbReference type="KEGG" id="jre:108989551"/>
<gene>
    <name evidence="2" type="primary">LOC108989551</name>
</gene>
<name>A0A2I4EH59_JUGRE</name>
<evidence type="ECO:0000313" key="2">
    <source>
        <dbReference type="RefSeq" id="XP_018818741.2"/>
    </source>
</evidence>
<dbReference type="OrthoDB" id="1752289at2759"/>
<organism evidence="1 2">
    <name type="scientific">Juglans regia</name>
    <name type="common">English walnut</name>
    <dbReference type="NCBI Taxonomy" id="51240"/>
    <lineage>
        <taxon>Eukaryota</taxon>
        <taxon>Viridiplantae</taxon>
        <taxon>Streptophyta</taxon>
        <taxon>Embryophyta</taxon>
        <taxon>Tracheophyta</taxon>
        <taxon>Spermatophyta</taxon>
        <taxon>Magnoliopsida</taxon>
        <taxon>eudicotyledons</taxon>
        <taxon>Gunneridae</taxon>
        <taxon>Pentapetalae</taxon>
        <taxon>rosids</taxon>
        <taxon>fabids</taxon>
        <taxon>Fagales</taxon>
        <taxon>Juglandaceae</taxon>
        <taxon>Juglans</taxon>
    </lineage>
</organism>
<dbReference type="RefSeq" id="XP_018818741.2">
    <property type="nucleotide sequence ID" value="XM_018963196.2"/>
</dbReference>
<accession>A0A2I4EH59</accession>